<dbReference type="PANTHER" id="PTHR45717">
    <property type="entry name" value="OS12G0527900 PROTEIN"/>
    <property type="match status" value="1"/>
</dbReference>
<dbReference type="AlphaFoldDB" id="A0A7I8K6W5"/>
<dbReference type="Pfam" id="PF13041">
    <property type="entry name" value="PPR_2"/>
    <property type="match status" value="1"/>
</dbReference>
<evidence type="ECO:0000256" key="2">
    <source>
        <dbReference type="ARBA" id="ARBA00022737"/>
    </source>
</evidence>
<dbReference type="InterPro" id="IPR002885">
    <property type="entry name" value="PPR_rpt"/>
</dbReference>
<sequence length="540" mass="62004">MRFREASLLRCCYRRRGDICFRLIVRTLGTSSESGLLPSSTPTPPSPPLPPHPSLIVPHLDDEYHFPEERSDMLSSRVERLSKGQSVVSAFQSWMGDGFPIHRGDIFHAINRLRKLRMNKRALEVMEWVMRERPYKLKELDYAFLLEFTIKLHGISSGEGLFARIPTEHQNELLYNNLVMACLDKGLVRLPLAYMKRMRELALPISPYIYNRLIILHSSPDRRKMVPKILIQMKADGVPMHTSTFNILLKLEADEHNIEGLSKVFADMKKSEAVPNEITYGILAMAHVAARLYVAAEAYVEAIEDAKSGSNWSTLDVLLILYGCLGREKELERTWRAVQELPHVRSQSFCLAIEAFGRVNRVDRSEELWREMRSTRDSKSTRRFNSMISVYCRSGLLGRASKLLKEMVLTGCDPNAITFRHLALGCLKAGRRKEAMRALEMGADRAVSFQVRRSTPWLETTNLMLEELAEMGDLEKARVCFQELRECRYSRYAFVHNTLLRAHIKAKVYDPTLLKKMILSGARPDAETYSLLRLLEQLKT</sequence>
<evidence type="ECO:0000313" key="6">
    <source>
        <dbReference type="Proteomes" id="UP000663760"/>
    </source>
</evidence>
<evidence type="ECO:0000313" key="5">
    <source>
        <dbReference type="EMBL" id="CAA7393390.1"/>
    </source>
</evidence>
<dbReference type="Pfam" id="PF01535">
    <property type="entry name" value="PPR"/>
    <property type="match status" value="2"/>
</dbReference>
<dbReference type="Proteomes" id="UP000663760">
    <property type="component" value="Chromosome 3"/>
</dbReference>
<keyword evidence="2" id="KW-0677">Repeat</keyword>
<accession>A0A7I8K6W5</accession>
<protein>
    <submittedName>
        <fullName evidence="5">Uncharacterized protein</fullName>
    </submittedName>
</protein>
<dbReference type="Pfam" id="PF13812">
    <property type="entry name" value="PPR_3"/>
    <property type="match status" value="1"/>
</dbReference>
<dbReference type="Gene3D" id="1.25.40.10">
    <property type="entry name" value="Tetratricopeptide repeat domain"/>
    <property type="match status" value="3"/>
</dbReference>
<evidence type="ECO:0000256" key="1">
    <source>
        <dbReference type="ARBA" id="ARBA00007626"/>
    </source>
</evidence>
<dbReference type="PROSITE" id="PS51375">
    <property type="entry name" value="PPR"/>
    <property type="match status" value="1"/>
</dbReference>
<dbReference type="GO" id="GO:0003729">
    <property type="term" value="F:mRNA binding"/>
    <property type="evidence" value="ECO:0007669"/>
    <property type="project" value="UniProtKB-ARBA"/>
</dbReference>
<keyword evidence="6" id="KW-1185">Reference proteome</keyword>
<dbReference type="PANTHER" id="PTHR45717:SF11">
    <property type="entry name" value="PENTACOTRIPEPTIDE-REPEAT REGION OF PRORP DOMAIN-CONTAINING PROTEIN"/>
    <property type="match status" value="1"/>
</dbReference>
<name>A0A7I8K6W5_SPIIN</name>
<gene>
    <name evidence="5" type="ORF">SI8410_03004148</name>
</gene>
<dbReference type="OrthoDB" id="185373at2759"/>
<feature type="repeat" description="PPR" evidence="3">
    <location>
        <begin position="380"/>
        <end position="414"/>
    </location>
</feature>
<dbReference type="FunFam" id="1.25.40.10:FF:002174">
    <property type="entry name" value="Pentatricopeptide repeat-containing protein mitochondrial"/>
    <property type="match status" value="1"/>
</dbReference>
<evidence type="ECO:0000256" key="4">
    <source>
        <dbReference type="SAM" id="MobiDB-lite"/>
    </source>
</evidence>
<dbReference type="GO" id="GO:0005739">
    <property type="term" value="C:mitochondrion"/>
    <property type="evidence" value="ECO:0007669"/>
    <property type="project" value="TreeGrafter"/>
</dbReference>
<reference evidence="5" key="1">
    <citation type="submission" date="2020-02" db="EMBL/GenBank/DDBJ databases">
        <authorList>
            <person name="Scholz U."/>
            <person name="Mascher M."/>
            <person name="Fiebig A."/>
        </authorList>
    </citation>
    <scope>NUCLEOTIDE SEQUENCE</scope>
</reference>
<comment type="similarity">
    <text evidence="1">Belongs to the PPR family. P subfamily.</text>
</comment>
<organism evidence="5 6">
    <name type="scientific">Spirodela intermedia</name>
    <name type="common">Intermediate duckweed</name>
    <dbReference type="NCBI Taxonomy" id="51605"/>
    <lineage>
        <taxon>Eukaryota</taxon>
        <taxon>Viridiplantae</taxon>
        <taxon>Streptophyta</taxon>
        <taxon>Embryophyta</taxon>
        <taxon>Tracheophyta</taxon>
        <taxon>Spermatophyta</taxon>
        <taxon>Magnoliopsida</taxon>
        <taxon>Liliopsida</taxon>
        <taxon>Araceae</taxon>
        <taxon>Lemnoideae</taxon>
        <taxon>Spirodela</taxon>
    </lineage>
</organism>
<proteinExistence type="inferred from homology"/>
<feature type="compositionally biased region" description="Pro residues" evidence="4">
    <location>
        <begin position="41"/>
        <end position="53"/>
    </location>
</feature>
<dbReference type="InterPro" id="IPR011990">
    <property type="entry name" value="TPR-like_helical_dom_sf"/>
</dbReference>
<evidence type="ECO:0000256" key="3">
    <source>
        <dbReference type="PROSITE-ProRule" id="PRU00708"/>
    </source>
</evidence>
<dbReference type="NCBIfam" id="TIGR00756">
    <property type="entry name" value="PPR"/>
    <property type="match status" value="1"/>
</dbReference>
<dbReference type="EMBL" id="LR746266">
    <property type="protein sequence ID" value="CAA7393390.1"/>
    <property type="molecule type" value="Genomic_DNA"/>
</dbReference>
<feature type="region of interest" description="Disordered" evidence="4">
    <location>
        <begin position="32"/>
        <end position="54"/>
    </location>
</feature>